<evidence type="ECO:0000313" key="2">
    <source>
        <dbReference type="Proteomes" id="UP001219920"/>
    </source>
</evidence>
<dbReference type="Proteomes" id="UP001219920">
    <property type="component" value="Segment"/>
</dbReference>
<proteinExistence type="predicted"/>
<accession>A0AAF0CXK9</accession>
<evidence type="ECO:0000313" key="1">
    <source>
        <dbReference type="EMBL" id="WEM05639.1"/>
    </source>
</evidence>
<organism evidence="1 2">
    <name type="scientific">Pseudomonas phage vB_PaeM-G11</name>
    <dbReference type="NCBI Taxonomy" id="3034915"/>
    <lineage>
        <taxon>Viruses</taxon>
        <taxon>Duplodnaviria</taxon>
        <taxon>Heunggongvirae</taxon>
        <taxon>Uroviricota</taxon>
        <taxon>Caudoviricetes</taxon>
        <taxon>Autographivirales</taxon>
        <taxon>Autotranscriptaviridae</taxon>
        <taxon>Studiervirinae</taxon>
        <taxon>Gundecimvirus</taxon>
        <taxon>Gundecimvirus MG11</taxon>
    </lineage>
</organism>
<reference evidence="1" key="1">
    <citation type="submission" date="2023-03" db="EMBL/GenBank/DDBJ databases">
        <title>A Pseudomonas lysogenic bacteriophage crossing the Antarctic and Arctic, representing a new genus of Autographiviridae.</title>
        <authorList>
            <person name="Liu Z."/>
        </authorList>
    </citation>
    <scope>NUCLEOTIDE SEQUENCE</scope>
</reference>
<dbReference type="EMBL" id="OQ622254">
    <property type="protein sequence ID" value="WEM05639.1"/>
    <property type="molecule type" value="Genomic_DNA"/>
</dbReference>
<protein>
    <submittedName>
        <fullName evidence="1">Uncharacterized protein</fullName>
    </submittedName>
</protein>
<name>A0AAF0CXK9_9CAUD</name>
<sequence length="174" mass="20108">MVKRLNEEGYFFHYMYSVDFEAALDSIKLIKRYKRPDVKFALLRDVTVAYIRPFSKNRGRKAKHELGVNDVVPKHLRDLHDVLYKLRSEQFAHTDLTYYDPKSVIYGEGPTSLVYNGFSYEGLLARLPEIEELVKAVESVVIARIRAYEAEGSDLNHESAIRLDPALSKLWGLL</sequence>
<keyword evidence="2" id="KW-1185">Reference proteome</keyword>